<dbReference type="EMBL" id="JABFAD010000001">
    <property type="protein sequence ID" value="MBA0791047.1"/>
    <property type="molecule type" value="Genomic_DNA"/>
</dbReference>
<proteinExistence type="predicted"/>
<evidence type="ECO:0000313" key="2">
    <source>
        <dbReference type="EMBL" id="MBA0791047.1"/>
    </source>
</evidence>
<dbReference type="GO" id="GO:0003676">
    <property type="term" value="F:nucleic acid binding"/>
    <property type="evidence" value="ECO:0007669"/>
    <property type="project" value="InterPro"/>
</dbReference>
<keyword evidence="3" id="KW-1185">Reference proteome</keyword>
<dbReference type="InterPro" id="IPR002156">
    <property type="entry name" value="RNaseH_domain"/>
</dbReference>
<dbReference type="Proteomes" id="UP000593560">
    <property type="component" value="Unassembled WGS sequence"/>
</dbReference>
<dbReference type="Gene3D" id="3.30.420.10">
    <property type="entry name" value="Ribonuclease H-like superfamily/Ribonuclease H"/>
    <property type="match status" value="1"/>
</dbReference>
<name>A0A7J9G0D2_9ROSI</name>
<dbReference type="GO" id="GO:0004523">
    <property type="term" value="F:RNA-DNA hybrid ribonuclease activity"/>
    <property type="evidence" value="ECO:0007669"/>
    <property type="project" value="InterPro"/>
</dbReference>
<dbReference type="OrthoDB" id="10476602at2759"/>
<dbReference type="InterPro" id="IPR036397">
    <property type="entry name" value="RNaseH_sf"/>
</dbReference>
<feature type="domain" description="RNase H type-1" evidence="1">
    <location>
        <begin position="47"/>
        <end position="89"/>
    </location>
</feature>
<comment type="caution">
    <text evidence="2">The sequence shown here is derived from an EMBL/GenBank/DDBJ whole genome shotgun (WGS) entry which is preliminary data.</text>
</comment>
<reference evidence="2 3" key="1">
    <citation type="journal article" date="2019" name="Genome Biol. Evol.">
        <title>Insights into the evolution of the New World diploid cottons (Gossypium, subgenus Houzingenia) based on genome sequencing.</title>
        <authorList>
            <person name="Grover C.E."/>
            <person name="Arick M.A. 2nd"/>
            <person name="Thrash A."/>
            <person name="Conover J.L."/>
            <person name="Sanders W.S."/>
            <person name="Peterson D.G."/>
            <person name="Frelichowski J.E."/>
            <person name="Scheffler J.A."/>
            <person name="Scheffler B.E."/>
            <person name="Wendel J.F."/>
        </authorList>
    </citation>
    <scope>NUCLEOTIDE SEQUENCE [LARGE SCALE GENOMIC DNA]</scope>
    <source>
        <strain evidence="2">0</strain>
        <tissue evidence="2">Leaf</tissue>
    </source>
</reference>
<evidence type="ECO:0000259" key="1">
    <source>
        <dbReference type="Pfam" id="PF13456"/>
    </source>
</evidence>
<protein>
    <recommendedName>
        <fullName evidence="1">RNase H type-1 domain-containing protein</fullName>
    </recommendedName>
</protein>
<evidence type="ECO:0000313" key="3">
    <source>
        <dbReference type="Proteomes" id="UP000593560"/>
    </source>
</evidence>
<sequence>MEAPEHPFVKISYHVAFQLHSLKSYYGMVVRNSNGNVLSGKKLQANKIDESIINAYIMDFKTLSLNFTKCKFCHTPRQGNEVAHILANEGYGEKQTFTCSMDC</sequence>
<organism evidence="2 3">
    <name type="scientific">Gossypium harknessii</name>
    <dbReference type="NCBI Taxonomy" id="34285"/>
    <lineage>
        <taxon>Eukaryota</taxon>
        <taxon>Viridiplantae</taxon>
        <taxon>Streptophyta</taxon>
        <taxon>Embryophyta</taxon>
        <taxon>Tracheophyta</taxon>
        <taxon>Spermatophyta</taxon>
        <taxon>Magnoliopsida</taxon>
        <taxon>eudicotyledons</taxon>
        <taxon>Gunneridae</taxon>
        <taxon>Pentapetalae</taxon>
        <taxon>rosids</taxon>
        <taxon>malvids</taxon>
        <taxon>Malvales</taxon>
        <taxon>Malvaceae</taxon>
        <taxon>Malvoideae</taxon>
        <taxon>Gossypium</taxon>
    </lineage>
</organism>
<dbReference type="AlphaFoldDB" id="A0A7J9G0D2"/>
<gene>
    <name evidence="2" type="ORF">Gohar_015649</name>
</gene>
<dbReference type="Pfam" id="PF13456">
    <property type="entry name" value="RVT_3"/>
    <property type="match status" value="1"/>
</dbReference>
<accession>A0A7J9G0D2</accession>